<reference evidence="2 3" key="1">
    <citation type="submission" date="2016-10" db="EMBL/GenBank/DDBJ databases">
        <authorList>
            <person name="de Groot N.N."/>
        </authorList>
    </citation>
    <scope>NUCLEOTIDE SEQUENCE [LARGE SCALE GENOMIC DNA]</scope>
    <source>
        <strain evidence="2 3">CGMCC 4.5506</strain>
    </source>
</reference>
<dbReference type="AlphaFoldDB" id="A0A222W159"/>
<sequence length="230" mass="25574">MASLGEETTTLAASLYRHLKPLRLSGLTAVQATRLVTDETVRWAKRQGWEVAYEVQGRITRMTENGPKRARLDLVCTRPAQQPAVAIEIDKHGKVWSLQKLLSEVDAGRVALWVRWHGRTKVEVPGTVGLVDIHDTTDYRPPKRTPGPRSNPGSPVVQGHSQARQETLLSTSRQEQLPVLPSPDDIEAARTPAGGFTRAQLAAWGVAWPPPKGWKRQLNDRWHAAQARDT</sequence>
<dbReference type="STRING" id="530584.SAMN05421630_115124"/>
<feature type="region of interest" description="Disordered" evidence="1">
    <location>
        <begin position="132"/>
        <end position="190"/>
    </location>
</feature>
<gene>
    <name evidence="2" type="ORF">SAMN05421630_115124</name>
</gene>
<proteinExistence type="predicted"/>
<dbReference type="KEGG" id="pmad:BAY61_32150"/>
<feature type="compositionally biased region" description="Basic and acidic residues" evidence="1">
    <location>
        <begin position="132"/>
        <end position="141"/>
    </location>
</feature>
<dbReference type="EMBL" id="FMZE01000015">
    <property type="protein sequence ID" value="SDD97618.1"/>
    <property type="molecule type" value="Genomic_DNA"/>
</dbReference>
<name>A0A222W159_9PSEU</name>
<evidence type="ECO:0000313" key="3">
    <source>
        <dbReference type="Proteomes" id="UP000199494"/>
    </source>
</evidence>
<evidence type="ECO:0000313" key="2">
    <source>
        <dbReference type="EMBL" id="SDD97618.1"/>
    </source>
</evidence>
<protein>
    <submittedName>
        <fullName evidence="2">Uncharacterized protein</fullName>
    </submittedName>
</protein>
<accession>A0A222W159</accession>
<dbReference type="OrthoDB" id="4562258at2"/>
<dbReference type="Proteomes" id="UP000199494">
    <property type="component" value="Unassembled WGS sequence"/>
</dbReference>
<feature type="compositionally biased region" description="Polar residues" evidence="1">
    <location>
        <begin position="159"/>
        <end position="175"/>
    </location>
</feature>
<dbReference type="RefSeq" id="WP_091810693.1">
    <property type="nucleotide sequence ID" value="NZ_CP016354.1"/>
</dbReference>
<evidence type="ECO:0000256" key="1">
    <source>
        <dbReference type="SAM" id="MobiDB-lite"/>
    </source>
</evidence>
<keyword evidence="3" id="KW-1185">Reference proteome</keyword>
<organism evidence="2 3">
    <name type="scientific">Prauserella marina</name>
    <dbReference type="NCBI Taxonomy" id="530584"/>
    <lineage>
        <taxon>Bacteria</taxon>
        <taxon>Bacillati</taxon>
        <taxon>Actinomycetota</taxon>
        <taxon>Actinomycetes</taxon>
        <taxon>Pseudonocardiales</taxon>
        <taxon>Pseudonocardiaceae</taxon>
        <taxon>Prauserella</taxon>
    </lineage>
</organism>